<comment type="caution">
    <text evidence="11">Lacks conserved residue(s) required for the propagation of feature annotation.</text>
</comment>
<dbReference type="InterPro" id="IPR036719">
    <property type="entry name" value="Neuro-gated_channel_TM_sf"/>
</dbReference>
<evidence type="ECO:0000256" key="11">
    <source>
        <dbReference type="RuleBase" id="RU000687"/>
    </source>
</evidence>
<proteinExistence type="inferred from homology"/>
<evidence type="ECO:0000256" key="7">
    <source>
        <dbReference type="ARBA" id="ARBA00022989"/>
    </source>
</evidence>
<dbReference type="Proteomes" id="UP000887566">
    <property type="component" value="Unplaced"/>
</dbReference>
<keyword evidence="8 11" id="KW-0406">Ion transport</keyword>
<keyword evidence="10 11" id="KW-0407">Ion channel</keyword>
<dbReference type="InterPro" id="IPR006202">
    <property type="entry name" value="Neur_chan_lig-bd"/>
</dbReference>
<protein>
    <submittedName>
        <fullName evidence="16">Uncharacterized protein</fullName>
    </submittedName>
</protein>
<dbReference type="InterPro" id="IPR038050">
    <property type="entry name" value="Neuro_actylchol_rec"/>
</dbReference>
<reference evidence="16" key="1">
    <citation type="submission" date="2022-11" db="UniProtKB">
        <authorList>
            <consortium name="WormBaseParasite"/>
        </authorList>
    </citation>
    <scope>IDENTIFICATION</scope>
</reference>
<evidence type="ECO:0000256" key="9">
    <source>
        <dbReference type="ARBA" id="ARBA00023136"/>
    </source>
</evidence>
<dbReference type="Gene3D" id="1.20.58.390">
    <property type="entry name" value="Neurotransmitter-gated ion-channel transmembrane domain"/>
    <property type="match status" value="1"/>
</dbReference>
<dbReference type="PRINTS" id="PR00252">
    <property type="entry name" value="NRIONCHANNEL"/>
</dbReference>
<dbReference type="InterPro" id="IPR036734">
    <property type="entry name" value="Neur_chan_lig-bd_sf"/>
</dbReference>
<feature type="transmembrane region" description="Helical" evidence="11">
    <location>
        <begin position="489"/>
        <end position="508"/>
    </location>
</feature>
<feature type="transmembrane region" description="Helical" evidence="11">
    <location>
        <begin position="327"/>
        <end position="350"/>
    </location>
</feature>
<dbReference type="InterPro" id="IPR006028">
    <property type="entry name" value="GABAA/Glycine_rcpt"/>
</dbReference>
<evidence type="ECO:0000256" key="3">
    <source>
        <dbReference type="ARBA" id="ARBA00022448"/>
    </source>
</evidence>
<dbReference type="GO" id="GO:0004888">
    <property type="term" value="F:transmembrane signaling receptor activity"/>
    <property type="evidence" value="ECO:0007669"/>
    <property type="project" value="InterPro"/>
</dbReference>
<dbReference type="SUPFAM" id="SSF63712">
    <property type="entry name" value="Nicotinic receptor ligand binding domain-like"/>
    <property type="match status" value="1"/>
</dbReference>
<feature type="domain" description="Neurotransmitter-gated ion-channel ligand-binding" evidence="13">
    <location>
        <begin position="32"/>
        <end position="261"/>
    </location>
</feature>
<keyword evidence="3 11" id="KW-0813">Transport</keyword>
<organism evidence="15 16">
    <name type="scientific">Plectus sambesii</name>
    <dbReference type="NCBI Taxonomy" id="2011161"/>
    <lineage>
        <taxon>Eukaryota</taxon>
        <taxon>Metazoa</taxon>
        <taxon>Ecdysozoa</taxon>
        <taxon>Nematoda</taxon>
        <taxon>Chromadorea</taxon>
        <taxon>Plectida</taxon>
        <taxon>Plectina</taxon>
        <taxon>Plectoidea</taxon>
        <taxon>Plectidae</taxon>
        <taxon>Plectus</taxon>
    </lineage>
</organism>
<feature type="chain" id="PRO_5038164999" evidence="11">
    <location>
        <begin position="21"/>
        <end position="512"/>
    </location>
</feature>
<dbReference type="Pfam" id="PF02931">
    <property type="entry name" value="Neur_chan_LBD"/>
    <property type="match status" value="1"/>
</dbReference>
<evidence type="ECO:0000256" key="12">
    <source>
        <dbReference type="SAM" id="MobiDB-lite"/>
    </source>
</evidence>
<keyword evidence="5 11" id="KW-0812">Transmembrane</keyword>
<dbReference type="Pfam" id="PF02932">
    <property type="entry name" value="Neur_chan_memb"/>
    <property type="match status" value="1"/>
</dbReference>
<evidence type="ECO:0000256" key="5">
    <source>
        <dbReference type="ARBA" id="ARBA00022692"/>
    </source>
</evidence>
<keyword evidence="7 11" id="KW-1133">Transmembrane helix</keyword>
<feature type="domain" description="Neurotransmitter-gated ion-channel transmembrane" evidence="14">
    <location>
        <begin position="269"/>
        <end position="506"/>
    </location>
</feature>
<dbReference type="AlphaFoldDB" id="A0A914VYW1"/>
<evidence type="ECO:0000259" key="14">
    <source>
        <dbReference type="Pfam" id="PF02932"/>
    </source>
</evidence>
<dbReference type="GO" id="GO:0005886">
    <property type="term" value="C:plasma membrane"/>
    <property type="evidence" value="ECO:0007669"/>
    <property type="project" value="UniProtKB-SubCell"/>
</dbReference>
<dbReference type="PANTHER" id="PTHR18945">
    <property type="entry name" value="NEUROTRANSMITTER GATED ION CHANNEL"/>
    <property type="match status" value="1"/>
</dbReference>
<evidence type="ECO:0000256" key="1">
    <source>
        <dbReference type="ARBA" id="ARBA00004141"/>
    </source>
</evidence>
<keyword evidence="6 11" id="KW-0732">Signal</keyword>
<keyword evidence="4" id="KW-1003">Cell membrane</keyword>
<evidence type="ECO:0000256" key="4">
    <source>
        <dbReference type="ARBA" id="ARBA00022475"/>
    </source>
</evidence>
<dbReference type="NCBIfam" id="TIGR00860">
    <property type="entry name" value="LIC"/>
    <property type="match status" value="1"/>
</dbReference>
<evidence type="ECO:0000313" key="16">
    <source>
        <dbReference type="WBParaSite" id="PSAMB.scaffold284size59213.g4345.t1"/>
    </source>
</evidence>
<dbReference type="InterPro" id="IPR044721">
    <property type="entry name" value="GluCl_TM"/>
</dbReference>
<dbReference type="InterPro" id="IPR018000">
    <property type="entry name" value="Neurotransmitter_ion_chnl_CS"/>
</dbReference>
<keyword evidence="15" id="KW-1185">Reference proteome</keyword>
<feature type="region of interest" description="Disordered" evidence="12">
    <location>
        <begin position="371"/>
        <end position="405"/>
    </location>
</feature>
<dbReference type="WBParaSite" id="PSAMB.scaffold284size59213.g4345.t1">
    <property type="protein sequence ID" value="PSAMB.scaffold284size59213.g4345.t1"/>
    <property type="gene ID" value="PSAMB.scaffold284size59213.g4345"/>
</dbReference>
<name>A0A914VYW1_9BILA</name>
<comment type="subcellular location">
    <subcellularLocation>
        <location evidence="2">Cell membrane</location>
    </subcellularLocation>
    <subcellularLocation>
        <location evidence="1">Membrane</location>
        <topology evidence="1">Multi-pass membrane protein</topology>
    </subcellularLocation>
</comment>
<evidence type="ECO:0000259" key="13">
    <source>
        <dbReference type="Pfam" id="PF02931"/>
    </source>
</evidence>
<dbReference type="SUPFAM" id="SSF90112">
    <property type="entry name" value="Neurotransmitter-gated ion-channel transmembrane pore"/>
    <property type="match status" value="1"/>
</dbReference>
<comment type="similarity">
    <text evidence="11">Belongs to the ligand-gated ion channel (TC 1.A.9) family.</text>
</comment>
<evidence type="ECO:0000256" key="10">
    <source>
        <dbReference type="ARBA" id="ARBA00023303"/>
    </source>
</evidence>
<dbReference type="CDD" id="cd19062">
    <property type="entry name" value="LGIC_TM_GluCl"/>
    <property type="match status" value="1"/>
</dbReference>
<dbReference type="PROSITE" id="PS00236">
    <property type="entry name" value="NEUROTR_ION_CHANNEL"/>
    <property type="match status" value="1"/>
</dbReference>
<sequence>MKTLWLYKLLCATLSSSCLTFAYYDDRLSLEQAAVTRLLQNYSSKVRPKGIKKTITNLGEVAYPVFVNVTVNVLSLSGFDDVKMEFKAQLRFVQEWHDSRLALNNSIFRPNDWLRLAQDQRPWFPDTFFQNEQSGHEHEVDKPNHSMLLHPTGWIRYNKRLTMTFSCPMDLMLFPHDNQTCVIDFASYAFTTSDIIFQWSPESVLFQPTASSELDTIPDTKAIPKDLPKFEITKYFAEECSSTTSTGSYSCLRVKLLLQRQASYFILQLYIPSTMLVFVSCVSFWIDWRSAPARVPLTIVTLLTITTQSQSINAVLPPVSYSKAIDIWIGACVLFVFGALIEYAVVNYIGSNEQKRYNARRDRYHRQFEVERQGSVSDSQALSAEAAVSGRRRHNRKEKSPSSAKTVVFSNSQANAAFSHKEELGDNFHSTDYVQYRFIKNRPLVIDEEIRIEVPKGRGNEKASSALLEGGGEQYVEKQKSRAERIDKFSRALFPLGFIMFSFVYWWLYVPR</sequence>
<evidence type="ECO:0000313" key="15">
    <source>
        <dbReference type="Proteomes" id="UP000887566"/>
    </source>
</evidence>
<dbReference type="PRINTS" id="PR00253">
    <property type="entry name" value="GABAARECEPTR"/>
</dbReference>
<dbReference type="GO" id="GO:0005230">
    <property type="term" value="F:extracellular ligand-gated monoatomic ion channel activity"/>
    <property type="evidence" value="ECO:0007669"/>
    <property type="project" value="InterPro"/>
</dbReference>
<dbReference type="Gene3D" id="2.70.170.10">
    <property type="entry name" value="Neurotransmitter-gated ion-channel ligand-binding domain"/>
    <property type="match status" value="1"/>
</dbReference>
<feature type="signal peptide" evidence="11">
    <location>
        <begin position="1"/>
        <end position="20"/>
    </location>
</feature>
<dbReference type="InterPro" id="IPR006029">
    <property type="entry name" value="Neurotrans-gated_channel_TM"/>
</dbReference>
<feature type="transmembrane region" description="Helical" evidence="11">
    <location>
        <begin position="262"/>
        <end position="286"/>
    </location>
</feature>
<dbReference type="InterPro" id="IPR006201">
    <property type="entry name" value="Neur_channel"/>
</dbReference>
<accession>A0A914VYW1</accession>
<evidence type="ECO:0000256" key="2">
    <source>
        <dbReference type="ARBA" id="ARBA00004236"/>
    </source>
</evidence>
<keyword evidence="9 11" id="KW-0472">Membrane</keyword>
<evidence type="ECO:0000256" key="6">
    <source>
        <dbReference type="ARBA" id="ARBA00022729"/>
    </source>
</evidence>
<evidence type="ECO:0000256" key="8">
    <source>
        <dbReference type="ARBA" id="ARBA00023065"/>
    </source>
</evidence>